<accession>A0A0A3I5E1</accession>
<evidence type="ECO:0000313" key="6">
    <source>
        <dbReference type="Proteomes" id="UP000030416"/>
    </source>
</evidence>
<dbReference type="AlphaFoldDB" id="A0A0A3I5E1"/>
<feature type="domain" description="AMP-dependent synthetase/ligase" evidence="3">
    <location>
        <begin position="9"/>
        <end position="361"/>
    </location>
</feature>
<dbReference type="PROSITE" id="PS00455">
    <property type="entry name" value="AMP_BINDING"/>
    <property type="match status" value="1"/>
</dbReference>
<dbReference type="GO" id="GO:0006631">
    <property type="term" value="P:fatty acid metabolic process"/>
    <property type="evidence" value="ECO:0007669"/>
    <property type="project" value="TreeGrafter"/>
</dbReference>
<comment type="caution">
    <text evidence="5">The sequence shown here is derived from an EMBL/GenBank/DDBJ whole genome shotgun (WGS) entry which is preliminary data.</text>
</comment>
<comment type="similarity">
    <text evidence="1">Belongs to the ATP-dependent AMP-binding enzyme family.</text>
</comment>
<dbReference type="Pfam" id="PF13193">
    <property type="entry name" value="AMP-binding_C"/>
    <property type="match status" value="1"/>
</dbReference>
<dbReference type="Proteomes" id="UP000030416">
    <property type="component" value="Unassembled WGS sequence"/>
</dbReference>
<dbReference type="InterPro" id="IPR020845">
    <property type="entry name" value="AMP-binding_CS"/>
</dbReference>
<dbReference type="PRINTS" id="PR00154">
    <property type="entry name" value="AMPBINDING"/>
</dbReference>
<evidence type="ECO:0000259" key="3">
    <source>
        <dbReference type="Pfam" id="PF00501"/>
    </source>
</evidence>
<feature type="domain" description="AMP-binding enzyme C-terminal" evidence="4">
    <location>
        <begin position="411"/>
        <end position="486"/>
    </location>
</feature>
<protein>
    <submittedName>
        <fullName evidence="5">AMP-dependent synthetase</fullName>
    </submittedName>
</protein>
<dbReference type="InterPro" id="IPR000873">
    <property type="entry name" value="AMP-dep_synth/lig_dom"/>
</dbReference>
<organism evidence="5 6">
    <name type="scientific">Ureibacillus manganicus DSM 26584</name>
    <dbReference type="NCBI Taxonomy" id="1384049"/>
    <lineage>
        <taxon>Bacteria</taxon>
        <taxon>Bacillati</taxon>
        <taxon>Bacillota</taxon>
        <taxon>Bacilli</taxon>
        <taxon>Bacillales</taxon>
        <taxon>Caryophanaceae</taxon>
        <taxon>Ureibacillus</taxon>
    </lineage>
</organism>
<keyword evidence="2" id="KW-0436">Ligase</keyword>
<dbReference type="STRING" id="1384049.CD29_13470"/>
<sequence>MLVSNMLKQYATTKADKIASQFKNKTLTYKELYMQAERLASYLQSKGYKKGDIAAIYMNNSDMFLVCYFGVQLLGMAAMPINTKLAVPEVQYILNHSEAKVLIADQALYTNAEATGYEFEEVIINEKSLQKIVEDASLNEKFVTVEVKPDEMAVVMYTSGTTGKPKGVMLSQRNLYETGRIWSESMEMNEHDRMFICTPLFHCAASHVFAVPILYSGGTIVIEEAFSPDKTLQQLVETEATIFFGVPAMYTILLNRPNTKSLSFPKLRLFTYGAAPMPYEILRQLKEAFPQVRVQNLYGQTENTPAASSLLDDQALLKIGSVGKPLVRTEVQVVDTEGVPVPLGEVGEIVVKGPQVMIGYLKNPEETARTIKDGWLYSGDLGRFDEEGYLYIVDRKKDMIIRGGENVYPVEIEDVIYQIPEILETAVVGIPHEVYGEVPKVFVVLKEGKTLDADEIINYCVKNLAKYKVPAEVEFIDVLPRNASGKVLKHLLKVQHVV</sequence>
<dbReference type="RefSeq" id="WP_036187551.1">
    <property type="nucleotide sequence ID" value="NZ_AVDA01000015.1"/>
</dbReference>
<evidence type="ECO:0000259" key="4">
    <source>
        <dbReference type="Pfam" id="PF13193"/>
    </source>
</evidence>
<dbReference type="FunFam" id="3.30.300.30:FF:000008">
    <property type="entry name" value="2,3-dihydroxybenzoate-AMP ligase"/>
    <property type="match status" value="1"/>
</dbReference>
<dbReference type="Gene3D" id="3.30.300.30">
    <property type="match status" value="1"/>
</dbReference>
<dbReference type="OrthoDB" id="9765680at2"/>
<reference evidence="5 6" key="1">
    <citation type="submission" date="2014-02" db="EMBL/GenBank/DDBJ databases">
        <title>Draft genome sequence of Lysinibacillus manganicus DSM 26584T.</title>
        <authorList>
            <person name="Zhang F."/>
            <person name="Wang G."/>
            <person name="Zhang L."/>
        </authorList>
    </citation>
    <scope>NUCLEOTIDE SEQUENCE [LARGE SCALE GENOMIC DNA]</scope>
    <source>
        <strain evidence="5 6">DSM 26584</strain>
    </source>
</reference>
<dbReference type="EMBL" id="JPVN01000015">
    <property type="protein sequence ID" value="KGR77893.1"/>
    <property type="molecule type" value="Genomic_DNA"/>
</dbReference>
<dbReference type="CDD" id="cd17631">
    <property type="entry name" value="FACL_FadD13-like"/>
    <property type="match status" value="1"/>
</dbReference>
<name>A0A0A3I5E1_9BACL</name>
<dbReference type="eggNOG" id="COG0318">
    <property type="taxonomic scope" value="Bacteria"/>
</dbReference>
<dbReference type="GO" id="GO:0031956">
    <property type="term" value="F:medium-chain fatty acid-CoA ligase activity"/>
    <property type="evidence" value="ECO:0007669"/>
    <property type="project" value="TreeGrafter"/>
</dbReference>
<dbReference type="InterPro" id="IPR042099">
    <property type="entry name" value="ANL_N_sf"/>
</dbReference>
<evidence type="ECO:0000256" key="1">
    <source>
        <dbReference type="ARBA" id="ARBA00006432"/>
    </source>
</evidence>
<dbReference type="Pfam" id="PF00501">
    <property type="entry name" value="AMP-binding"/>
    <property type="match status" value="1"/>
</dbReference>
<dbReference type="SUPFAM" id="SSF56801">
    <property type="entry name" value="Acetyl-CoA synthetase-like"/>
    <property type="match status" value="1"/>
</dbReference>
<dbReference type="InterPro" id="IPR045851">
    <property type="entry name" value="AMP-bd_C_sf"/>
</dbReference>
<dbReference type="PANTHER" id="PTHR43201:SF5">
    <property type="entry name" value="MEDIUM-CHAIN ACYL-COA LIGASE ACSF2, MITOCHONDRIAL"/>
    <property type="match status" value="1"/>
</dbReference>
<evidence type="ECO:0000256" key="2">
    <source>
        <dbReference type="ARBA" id="ARBA00022598"/>
    </source>
</evidence>
<dbReference type="PANTHER" id="PTHR43201">
    <property type="entry name" value="ACYL-COA SYNTHETASE"/>
    <property type="match status" value="1"/>
</dbReference>
<gene>
    <name evidence="5" type="ORF">CD29_13470</name>
</gene>
<dbReference type="InterPro" id="IPR020459">
    <property type="entry name" value="AMP-binding"/>
</dbReference>
<dbReference type="NCBIfam" id="NF004837">
    <property type="entry name" value="PRK06187.1"/>
    <property type="match status" value="1"/>
</dbReference>
<dbReference type="InterPro" id="IPR025110">
    <property type="entry name" value="AMP-bd_C"/>
</dbReference>
<keyword evidence="6" id="KW-1185">Reference proteome</keyword>
<proteinExistence type="inferred from homology"/>
<dbReference type="Gene3D" id="3.40.50.12780">
    <property type="entry name" value="N-terminal domain of ligase-like"/>
    <property type="match status" value="1"/>
</dbReference>
<evidence type="ECO:0000313" key="5">
    <source>
        <dbReference type="EMBL" id="KGR77893.1"/>
    </source>
</evidence>